<geneLocation type="plasmid" evidence="2 3">
    <name>unnamed2</name>
</geneLocation>
<dbReference type="RefSeq" id="WP_244678608.1">
    <property type="nucleotide sequence ID" value="NZ_CP095048.1"/>
</dbReference>
<feature type="region of interest" description="Disordered" evidence="1">
    <location>
        <begin position="68"/>
        <end position="123"/>
    </location>
</feature>
<dbReference type="AlphaFoldDB" id="A0A8T9QDG5"/>
<dbReference type="Proteomes" id="UP000831796">
    <property type="component" value="Plasmid unnamed2"/>
</dbReference>
<dbReference type="EMBL" id="CP095048">
    <property type="protein sequence ID" value="UOQ75275.1"/>
    <property type="molecule type" value="Genomic_DNA"/>
</dbReference>
<sequence length="123" mass="13627">MVIRRVEQGFSRPDKRELLRFDDGVDNLSNARELELDRHVYIQARTRSRCAGTGLTWLGAKSGRTCRVGSVSAADSGQQRTGRARHASDQPLKSAPPTEQENMIGRYKKDSLPLSKESTGRAG</sequence>
<dbReference type="KEGG" id="hcu:MUN79_29225"/>
<name>A0A8T9QDG5_9BACT</name>
<proteinExistence type="predicted"/>
<accession>A0A8T9QDG5</accession>
<gene>
    <name evidence="2" type="ORF">MUN79_29225</name>
</gene>
<keyword evidence="2" id="KW-0614">Plasmid</keyword>
<protein>
    <submittedName>
        <fullName evidence="2">Uncharacterized protein</fullName>
    </submittedName>
</protein>
<evidence type="ECO:0000313" key="2">
    <source>
        <dbReference type="EMBL" id="UOQ75275.1"/>
    </source>
</evidence>
<keyword evidence="3" id="KW-1185">Reference proteome</keyword>
<reference evidence="2" key="1">
    <citation type="submission" date="2022-04" db="EMBL/GenBank/DDBJ databases">
        <title>Hymenobacter sp. isolated from the air.</title>
        <authorList>
            <person name="Won M."/>
            <person name="Lee C.-M."/>
            <person name="Woen H.-Y."/>
            <person name="Kwon S.-W."/>
        </authorList>
    </citation>
    <scope>NUCLEOTIDE SEQUENCE</scope>
    <source>
        <strain evidence="2">5116S-3</strain>
        <plasmid evidence="2">unnamed2</plasmid>
    </source>
</reference>
<evidence type="ECO:0000313" key="3">
    <source>
        <dbReference type="Proteomes" id="UP000831796"/>
    </source>
</evidence>
<organism evidence="2 3">
    <name type="scientific">Hymenobacter cellulosilyticus</name>
    <dbReference type="NCBI Taxonomy" id="2932248"/>
    <lineage>
        <taxon>Bacteria</taxon>
        <taxon>Pseudomonadati</taxon>
        <taxon>Bacteroidota</taxon>
        <taxon>Cytophagia</taxon>
        <taxon>Cytophagales</taxon>
        <taxon>Hymenobacteraceae</taxon>
        <taxon>Hymenobacter</taxon>
    </lineage>
</organism>
<evidence type="ECO:0000256" key="1">
    <source>
        <dbReference type="SAM" id="MobiDB-lite"/>
    </source>
</evidence>